<keyword evidence="1" id="KW-0472">Membrane</keyword>
<protein>
    <submittedName>
        <fullName evidence="2">Uncharacterized protein</fullName>
    </submittedName>
</protein>
<keyword evidence="1" id="KW-0812">Transmembrane</keyword>
<organism evidence="2 3">
    <name type="scientific">Candidatus Sungbacteria bacterium RIFCSPHIGHO2_02_FULL_47_11</name>
    <dbReference type="NCBI Taxonomy" id="1802270"/>
    <lineage>
        <taxon>Bacteria</taxon>
        <taxon>Candidatus Sungiibacteriota</taxon>
    </lineage>
</organism>
<proteinExistence type="predicted"/>
<evidence type="ECO:0000313" key="3">
    <source>
        <dbReference type="Proteomes" id="UP000179023"/>
    </source>
</evidence>
<comment type="caution">
    <text evidence="2">The sequence shown here is derived from an EMBL/GenBank/DDBJ whole genome shotgun (WGS) entry which is preliminary data.</text>
</comment>
<evidence type="ECO:0000256" key="1">
    <source>
        <dbReference type="SAM" id="Phobius"/>
    </source>
</evidence>
<dbReference type="STRING" id="1802270.A3C07_03455"/>
<gene>
    <name evidence="2" type="ORF">A3C07_03455</name>
</gene>
<feature type="transmembrane region" description="Helical" evidence="1">
    <location>
        <begin position="15"/>
        <end position="37"/>
    </location>
</feature>
<keyword evidence="1" id="KW-1133">Transmembrane helix</keyword>
<sequence length="243" mass="27506">MSIDPQYFIITFPQLLGAAVVAVVFLVLAVLAGAAFIKHLFLTQEESEKIKQEARRESATMLEEARTESSRIVENANAEAANILRETHVLVSRATKELEEEFHVFSQKESDRLREAATHFADAYQLMTKQAKDVYAEATKRAVEAIGRETAGGLSHFSSAVENETKRYQRSVDERLEEWHKDAQKEIAAYKVNALEKVDESIYRVLLMVSQQAIGRALDFKDHQGFMVRALEEAKHEGFFGKL</sequence>
<name>A0A1G2KLQ3_9BACT</name>
<evidence type="ECO:0000313" key="2">
    <source>
        <dbReference type="EMBL" id="OHA00370.1"/>
    </source>
</evidence>
<dbReference type="EMBL" id="MHQI01000017">
    <property type="protein sequence ID" value="OHA00370.1"/>
    <property type="molecule type" value="Genomic_DNA"/>
</dbReference>
<accession>A0A1G2KLQ3</accession>
<reference evidence="2 3" key="1">
    <citation type="journal article" date="2016" name="Nat. Commun.">
        <title>Thousands of microbial genomes shed light on interconnected biogeochemical processes in an aquifer system.</title>
        <authorList>
            <person name="Anantharaman K."/>
            <person name="Brown C.T."/>
            <person name="Hug L.A."/>
            <person name="Sharon I."/>
            <person name="Castelle C.J."/>
            <person name="Probst A.J."/>
            <person name="Thomas B.C."/>
            <person name="Singh A."/>
            <person name="Wilkins M.J."/>
            <person name="Karaoz U."/>
            <person name="Brodie E.L."/>
            <person name="Williams K.H."/>
            <person name="Hubbard S.S."/>
            <person name="Banfield J.F."/>
        </authorList>
    </citation>
    <scope>NUCLEOTIDE SEQUENCE [LARGE SCALE GENOMIC DNA]</scope>
</reference>
<dbReference type="AlphaFoldDB" id="A0A1G2KLQ3"/>
<dbReference type="Proteomes" id="UP000179023">
    <property type="component" value="Unassembled WGS sequence"/>
</dbReference>